<evidence type="ECO:0000313" key="2">
    <source>
        <dbReference type="EMBL" id="MED6165684.1"/>
    </source>
</evidence>
<evidence type="ECO:0000313" key="3">
    <source>
        <dbReference type="Proteomes" id="UP001341840"/>
    </source>
</evidence>
<reference evidence="2 3" key="1">
    <citation type="journal article" date="2023" name="Plants (Basel)">
        <title>Bridging the Gap: Combining Genomics and Transcriptomics Approaches to Understand Stylosanthes scabra, an Orphan Legume from the Brazilian Caatinga.</title>
        <authorList>
            <person name="Ferreira-Neto J.R.C."/>
            <person name="da Silva M.D."/>
            <person name="Binneck E."/>
            <person name="de Melo N.F."/>
            <person name="da Silva R.H."/>
            <person name="de Melo A.L.T.M."/>
            <person name="Pandolfi V."/>
            <person name="Bustamante F.O."/>
            <person name="Brasileiro-Vidal A.C."/>
            <person name="Benko-Iseppon A.M."/>
        </authorList>
    </citation>
    <scope>NUCLEOTIDE SEQUENCE [LARGE SCALE GENOMIC DNA]</scope>
    <source>
        <tissue evidence="2">Leaves</tissue>
    </source>
</reference>
<protein>
    <submittedName>
        <fullName evidence="2">Uncharacterized protein</fullName>
    </submittedName>
</protein>
<feature type="non-terminal residue" evidence="2">
    <location>
        <position position="1"/>
    </location>
</feature>
<accession>A0ABU6UX70</accession>
<evidence type="ECO:0000256" key="1">
    <source>
        <dbReference type="SAM" id="MobiDB-lite"/>
    </source>
</evidence>
<gene>
    <name evidence="2" type="ORF">PIB30_102003</name>
</gene>
<feature type="compositionally biased region" description="Polar residues" evidence="1">
    <location>
        <begin position="62"/>
        <end position="74"/>
    </location>
</feature>
<sequence>GNRRDSPLIEFGTEIEKTLTKNRNRVKAQKALQRKRQEADSEEGISEEFSEEENLEKISAEEIQTNMADNVNNQ</sequence>
<name>A0ABU6UX70_9FABA</name>
<feature type="region of interest" description="Disordered" evidence="1">
    <location>
        <begin position="26"/>
        <end position="74"/>
    </location>
</feature>
<keyword evidence="3" id="KW-1185">Reference proteome</keyword>
<proteinExistence type="predicted"/>
<dbReference type="Proteomes" id="UP001341840">
    <property type="component" value="Unassembled WGS sequence"/>
</dbReference>
<organism evidence="2 3">
    <name type="scientific">Stylosanthes scabra</name>
    <dbReference type="NCBI Taxonomy" id="79078"/>
    <lineage>
        <taxon>Eukaryota</taxon>
        <taxon>Viridiplantae</taxon>
        <taxon>Streptophyta</taxon>
        <taxon>Embryophyta</taxon>
        <taxon>Tracheophyta</taxon>
        <taxon>Spermatophyta</taxon>
        <taxon>Magnoliopsida</taxon>
        <taxon>eudicotyledons</taxon>
        <taxon>Gunneridae</taxon>
        <taxon>Pentapetalae</taxon>
        <taxon>rosids</taxon>
        <taxon>fabids</taxon>
        <taxon>Fabales</taxon>
        <taxon>Fabaceae</taxon>
        <taxon>Papilionoideae</taxon>
        <taxon>50 kb inversion clade</taxon>
        <taxon>dalbergioids sensu lato</taxon>
        <taxon>Dalbergieae</taxon>
        <taxon>Pterocarpus clade</taxon>
        <taxon>Stylosanthes</taxon>
    </lineage>
</organism>
<dbReference type="EMBL" id="JASCZI010123901">
    <property type="protein sequence ID" value="MED6165684.1"/>
    <property type="molecule type" value="Genomic_DNA"/>
</dbReference>
<comment type="caution">
    <text evidence="2">The sequence shown here is derived from an EMBL/GenBank/DDBJ whole genome shotgun (WGS) entry which is preliminary data.</text>
</comment>
<feature type="compositionally biased region" description="Acidic residues" evidence="1">
    <location>
        <begin position="40"/>
        <end position="54"/>
    </location>
</feature>